<name>A0A2C5XBQ0_9PEZI</name>
<reference evidence="1 2" key="2">
    <citation type="journal article" date="2013" name="IMA Fungus">
        <title>IMA Genome-F 1: Ceratocystis fimbriata: Draft nuclear genome sequence for the plant pathogen, Ceratocystis fimbriata.</title>
        <authorList>
            <person name="Wilken P.M."/>
            <person name="Steenkamp E.T."/>
            <person name="Wingfield M.J."/>
            <person name="de Beer Z.W."/>
            <person name="Wingfield B.D."/>
        </authorList>
    </citation>
    <scope>NUCLEOTIDE SEQUENCE [LARGE SCALE GENOMIC DNA]</scope>
    <source>
        <strain evidence="1 2">CBS 114723</strain>
    </source>
</reference>
<comment type="caution">
    <text evidence="1">The sequence shown here is derived from an EMBL/GenBank/DDBJ whole genome shotgun (WGS) entry which is preliminary data.</text>
</comment>
<organism evidence="1 2">
    <name type="scientific">Ceratocystis fimbriata CBS 114723</name>
    <dbReference type="NCBI Taxonomy" id="1035309"/>
    <lineage>
        <taxon>Eukaryota</taxon>
        <taxon>Fungi</taxon>
        <taxon>Dikarya</taxon>
        <taxon>Ascomycota</taxon>
        <taxon>Pezizomycotina</taxon>
        <taxon>Sordariomycetes</taxon>
        <taxon>Hypocreomycetidae</taxon>
        <taxon>Microascales</taxon>
        <taxon>Ceratocystidaceae</taxon>
        <taxon>Ceratocystis</taxon>
    </lineage>
</organism>
<evidence type="ECO:0000313" key="2">
    <source>
        <dbReference type="Proteomes" id="UP000222788"/>
    </source>
</evidence>
<accession>A0A2C5XBQ0</accession>
<keyword evidence="2" id="KW-1185">Reference proteome</keyword>
<evidence type="ECO:0000313" key="1">
    <source>
        <dbReference type="EMBL" id="PHH54636.1"/>
    </source>
</evidence>
<reference evidence="1 2" key="1">
    <citation type="journal article" date="2013" name="Fungal Biol.">
        <title>Analysis of microsatellite markers in the genome of the plant pathogen Ceratocystis fimbriata.</title>
        <authorList>
            <person name="Simpson M.C."/>
            <person name="Wilken P.M."/>
            <person name="Coetzee M.P."/>
            <person name="Wingfield M.J."/>
            <person name="Wingfield B.D."/>
        </authorList>
    </citation>
    <scope>NUCLEOTIDE SEQUENCE [LARGE SCALE GENOMIC DNA]</scope>
    <source>
        <strain evidence="1 2">CBS 114723</strain>
    </source>
</reference>
<sequence length="185" mass="20345">MLSAPSGDGGTNGCGSASGASFNSFIFIARPRSCLRIFMAWRMFRIFMRRCWHQVVRSAFSEAYSCIVVRRVIRSPSLRKSCLRISSTSSRTSSVWMCWKMSSPEVIHDIMSMTSSRQSNSGLAALRRTTPNVGDTGSLEILRPSSVIWPTLSIAPMRQSCTKACSKASTSGISIRGKAWMSSIP</sequence>
<gene>
    <name evidence="1" type="ORF">CFIMG_007855RA00001</name>
</gene>
<proteinExistence type="predicted"/>
<dbReference type="Proteomes" id="UP000222788">
    <property type="component" value="Unassembled WGS sequence"/>
</dbReference>
<dbReference type="EMBL" id="APWK03000023">
    <property type="protein sequence ID" value="PHH54636.1"/>
    <property type="molecule type" value="Genomic_DNA"/>
</dbReference>
<dbReference type="AlphaFoldDB" id="A0A2C5XBQ0"/>
<protein>
    <submittedName>
        <fullName evidence="1">Uncharacterized protein</fullName>
    </submittedName>
</protein>